<keyword evidence="2" id="KW-0472">Membrane</keyword>
<feature type="compositionally biased region" description="Low complexity" evidence="1">
    <location>
        <begin position="1712"/>
        <end position="1726"/>
    </location>
</feature>
<protein>
    <recommendedName>
        <fullName evidence="5">Pre-rrna processing protein</fullName>
    </recommendedName>
</protein>
<dbReference type="PANTHER" id="PTHR35895:SF1">
    <property type="entry name" value="LIPID-BINDING SERUM GLYCOPROTEIN C-TERMINAL DOMAIN-CONTAINING PROTEIN"/>
    <property type="match status" value="1"/>
</dbReference>
<feature type="region of interest" description="Disordered" evidence="1">
    <location>
        <begin position="1621"/>
        <end position="1738"/>
    </location>
</feature>
<gene>
    <name evidence="3" type="ORF">LCOR_05407.1</name>
</gene>
<dbReference type="STRING" id="1263082.A0A068RWZ1"/>
<keyword evidence="2" id="KW-1133">Transmembrane helix</keyword>
<evidence type="ECO:0000256" key="2">
    <source>
        <dbReference type="SAM" id="Phobius"/>
    </source>
</evidence>
<sequence>MYINTVAHSEKLPKTLNISKEKRIMASHSPTGHSPPIEQHHVVGVGDMGNVTAADNNNYNNNPDQIQYYGEEARYYQSSADGSVMEAYAEKPPPPPRRRFYKQKKYWIICSILTAIIVVVVVLLIIFVFFPMIAQSIMNKAGINVNKADITFSLPDNDQGAAVTKRQEATTYDMNTTFFMHMGSKLTNTGPFSADIHFHNPLNVYYNDTVLLGTITLPDTHVSGGHGSIDAITPFTIQDTAVFAAFAKEMLALESFKWRIKGKLDIHALTRSATVDLDKTIELQGMNGFPEVSIESFDMPANAPEGGIQVKLGTVLTSPSPIGVQLGTIALEIAYDGVMLGRVTSDNVMLTQGENKLMLAGALVPQSEQANLDKIGALFSRYISGNQSITNARGLSCAPNGHDPIGWLSEGFQSVQLNVGLGLKEPMNIIHGVSMGLLDMSFSSDAPYAPIVSAPAVTADFSIPFGFSLNITEVSQELNLGTNASGDFAVISTPFVPSQSDQASGKLQFGMSNVSIAAMDNKHAEFDKFTYDLTASDAYTFNVGGKANTKTSTPIGDITLSGITFKVPTTLHGLQFLNSTATVVNGVDVIGGTSDALQLSINVTMDNPSDFSITTGDVSFAFLASGTQLGQVMLSNLKLNRGSNSVSAASTFDPKSSSVGQNLLSSFVMGQKNEVMISGYDGSTAIQSLATAFSAITLTTTLPGLTSSLVQGSKMTVNEDSATTGVVTVQVSIANPFTAGLSITSVKSAVTYKGMPVGNIDQDISSNPIVIGGHSTAQSSPLSMTMNVEPASVALLLRELAVSANMDTRALDALLGMGGLHVQGMEDVSADSSLFQGFNVSSYVMQAMKALSADLQLQSGLTIGEYVNTLEFSQSNVAVQTDDTVTRLIPIVGQPIVQQIVDGAILGFDSVVLSSPTDTSFKVQMSGSITNAGPMDAQISFPSPLTIAWEGRVLGTVQMATIDSKADVGAQFNVPGDFSVADQEAMGDFAAYMINNPDFQWNIYTDAVNVNALGLTFTNVKMNKFVTLAGANGFKDAVKINKFDLPSNDPAGGITLTASTTINNPSQVGFNLAGAGFSAYFEDVLLGPLASDGAAVFPPRGTANINMKGRLIPQESQEGIDAVTKVFENYLGGKDTPLTVVGDSGSGPNGQVSWLTKGFKAIKIENVIMPGPDAIPSLITSIELANMQMDLTKDPYAPPTSSDRVQAQLQNPFGFPLGVSKISMDTIAGLGGHNIANLVVKDESASTSDTGLVTTQFSNVPFKVYDDAHDYFDAFVKMLTSTSNVAFELSGKSDAVASTAIGSLSLDGITFGVDTTLAANHASCYTPGFNNFGGTSPIQSLTVTGATSEYIIVSVTFTLTNPSQITAKLGDIVLDVIMTEFDASVGKVYVKDLLLVPGANTVGGEMHMMGSNLQALGQLLSDYMTNANVPLNVRGSVDSTSIPSLKQALSTVSLSTNMQGINASLIQSVNVKATDEILTTRVGYSYITIRNPLDTPFTISHVKADVNGMNYWEVYGTLGRMDAAVDPPVTIPAGGTAVAENLKVQMDPELADDTTMAMMLLNGMDGNLAFDIAQNATVTIGDGFQTIMYYYQDQVAASIELVVGFSASSLNLTVPDNTTATANASSSVPEVSSTTSVPVSSVSDQPSQPSDSATTTTTDPVDGGDSSDTITPTPPPSNDGQDTESPSTTPDEETSDAATTTTGETSGDDENNQGSSDDGDSQPSDNIQQRRRWLWPLF</sequence>
<feature type="transmembrane region" description="Helical" evidence="2">
    <location>
        <begin position="106"/>
        <end position="130"/>
    </location>
</feature>
<dbReference type="GO" id="GO:0000329">
    <property type="term" value="C:fungal-type vacuole membrane"/>
    <property type="evidence" value="ECO:0007669"/>
    <property type="project" value="InterPro"/>
</dbReference>
<dbReference type="OrthoDB" id="10039566at2759"/>
<keyword evidence="2" id="KW-0812">Transmembrane</keyword>
<accession>A0A068RWZ1</accession>
<comment type="caution">
    <text evidence="3">The sequence shown here is derived from an EMBL/GenBank/DDBJ whole genome shotgun (WGS) entry which is preliminary data.</text>
</comment>
<dbReference type="Proteomes" id="UP000027586">
    <property type="component" value="Unassembled WGS sequence"/>
</dbReference>
<dbReference type="Pfam" id="PF12505">
    <property type="entry name" value="DUF3712"/>
    <property type="match status" value="4"/>
</dbReference>
<feature type="compositionally biased region" description="Low complexity" evidence="1">
    <location>
        <begin position="1625"/>
        <end position="1671"/>
    </location>
</feature>
<organism evidence="3 4">
    <name type="scientific">Lichtheimia corymbifera JMRC:FSU:9682</name>
    <dbReference type="NCBI Taxonomy" id="1263082"/>
    <lineage>
        <taxon>Eukaryota</taxon>
        <taxon>Fungi</taxon>
        <taxon>Fungi incertae sedis</taxon>
        <taxon>Mucoromycota</taxon>
        <taxon>Mucoromycotina</taxon>
        <taxon>Mucoromycetes</taxon>
        <taxon>Mucorales</taxon>
        <taxon>Lichtheimiaceae</taxon>
        <taxon>Lichtheimia</taxon>
    </lineage>
</organism>
<dbReference type="InterPro" id="IPR022185">
    <property type="entry name" value="DUF3712"/>
</dbReference>
<dbReference type="EMBL" id="CBTN010000021">
    <property type="protein sequence ID" value="CDH54127.1"/>
    <property type="molecule type" value="Genomic_DNA"/>
</dbReference>
<dbReference type="PANTHER" id="PTHR35895">
    <property type="entry name" value="CHROMOSOME 16, WHOLE GENOME SHOTGUN SEQUENCE"/>
    <property type="match status" value="1"/>
</dbReference>
<dbReference type="VEuPathDB" id="FungiDB:LCOR_05407.1"/>
<evidence type="ECO:0000313" key="4">
    <source>
        <dbReference type="Proteomes" id="UP000027586"/>
    </source>
</evidence>
<reference evidence="3" key="1">
    <citation type="submission" date="2013-08" db="EMBL/GenBank/DDBJ databases">
        <title>Gene expansion shapes genome architecture in the human pathogen Lichtheimia corymbifera: an evolutionary genomics analysis in the ancient terrestrial Mucorales (Mucoromycotina).</title>
        <authorList>
            <person name="Schwartze V.U."/>
            <person name="Winter S."/>
            <person name="Shelest E."/>
            <person name="Marcet-Houben M."/>
            <person name="Horn F."/>
            <person name="Wehner S."/>
            <person name="Hoffmann K."/>
            <person name="Riege K."/>
            <person name="Sammeth M."/>
            <person name="Nowrousian M."/>
            <person name="Valiante V."/>
            <person name="Linde J."/>
            <person name="Jacobsen I.D."/>
            <person name="Marz M."/>
            <person name="Brakhage A.A."/>
            <person name="Gabaldon T."/>
            <person name="Bocker S."/>
            <person name="Voigt K."/>
        </authorList>
    </citation>
    <scope>NUCLEOTIDE SEQUENCE [LARGE SCALE GENOMIC DNA]</scope>
    <source>
        <strain evidence="3">FSU 9682</strain>
    </source>
</reference>
<dbReference type="InterPro" id="IPR046368">
    <property type="entry name" value="Tag1"/>
</dbReference>
<evidence type="ECO:0008006" key="5">
    <source>
        <dbReference type="Google" id="ProtNLM"/>
    </source>
</evidence>
<feature type="compositionally biased region" description="Basic residues" evidence="1">
    <location>
        <begin position="1729"/>
        <end position="1738"/>
    </location>
</feature>
<evidence type="ECO:0000256" key="1">
    <source>
        <dbReference type="SAM" id="MobiDB-lite"/>
    </source>
</evidence>
<proteinExistence type="predicted"/>
<feature type="compositionally biased region" description="Low complexity" evidence="1">
    <location>
        <begin position="1696"/>
        <end position="1705"/>
    </location>
</feature>
<keyword evidence="4" id="KW-1185">Reference proteome</keyword>
<evidence type="ECO:0000313" key="3">
    <source>
        <dbReference type="EMBL" id="CDH54127.1"/>
    </source>
</evidence>
<name>A0A068RWZ1_9FUNG</name>